<evidence type="ECO:0000256" key="1">
    <source>
        <dbReference type="ARBA" id="ARBA00008655"/>
    </source>
</evidence>
<evidence type="ECO:0000256" key="2">
    <source>
        <dbReference type="ARBA" id="ARBA00022679"/>
    </source>
</evidence>
<dbReference type="OrthoDB" id="189226at2759"/>
<comment type="similarity">
    <text evidence="1">Belongs to the 1-acyl-sn-glycerol-3-phosphate acyltransferase family.</text>
</comment>
<name>A0A8H7BUK0_9FUNG</name>
<comment type="caution">
    <text evidence="6">The sequence shown here is derived from an EMBL/GenBank/DDBJ whole genome shotgun (WGS) entry which is preliminary data.</text>
</comment>
<protein>
    <recommendedName>
        <fullName evidence="5">Phospholipid/glycerol acyltransferase domain-containing protein</fullName>
    </recommendedName>
</protein>
<gene>
    <name evidence="6" type="ORF">EC973_000821</name>
</gene>
<keyword evidence="4" id="KW-0732">Signal</keyword>
<dbReference type="CDD" id="cd07990">
    <property type="entry name" value="LPLAT_LCLAT1-like"/>
    <property type="match status" value="1"/>
</dbReference>
<dbReference type="AlphaFoldDB" id="A0A8H7BUK0"/>
<evidence type="ECO:0000313" key="6">
    <source>
        <dbReference type="EMBL" id="KAF7724649.1"/>
    </source>
</evidence>
<dbReference type="SMART" id="SM00563">
    <property type="entry name" value="PlsC"/>
    <property type="match status" value="1"/>
</dbReference>
<keyword evidence="7" id="KW-1185">Reference proteome</keyword>
<dbReference type="InterPro" id="IPR032098">
    <property type="entry name" value="Acyltransf_C"/>
</dbReference>
<evidence type="ECO:0000256" key="3">
    <source>
        <dbReference type="ARBA" id="ARBA00023315"/>
    </source>
</evidence>
<feature type="chain" id="PRO_5034890104" description="Phospholipid/glycerol acyltransferase domain-containing protein" evidence="4">
    <location>
        <begin position="24"/>
        <end position="314"/>
    </location>
</feature>
<dbReference type="PANTHER" id="PTHR10983">
    <property type="entry name" value="1-ACYLGLYCEROL-3-PHOSPHATE ACYLTRANSFERASE-RELATED"/>
    <property type="match status" value="1"/>
</dbReference>
<reference evidence="6" key="1">
    <citation type="submission" date="2020-01" db="EMBL/GenBank/DDBJ databases">
        <title>Genome Sequencing of Three Apophysomyces-Like Fungal Strains Confirms a Novel Fungal Genus in the Mucoromycota with divergent Burkholderia-like Endosymbiotic Bacteria.</title>
        <authorList>
            <person name="Stajich J.E."/>
            <person name="Macias A.M."/>
            <person name="Carter-House D."/>
            <person name="Lovett B."/>
            <person name="Kasson L.R."/>
            <person name="Berry K."/>
            <person name="Grigoriev I."/>
            <person name="Chang Y."/>
            <person name="Spatafora J."/>
            <person name="Kasson M.T."/>
        </authorList>
    </citation>
    <scope>NUCLEOTIDE SEQUENCE</scope>
    <source>
        <strain evidence="6">NRRL A-21654</strain>
    </source>
</reference>
<organism evidence="6 7">
    <name type="scientific">Apophysomyces ossiformis</name>
    <dbReference type="NCBI Taxonomy" id="679940"/>
    <lineage>
        <taxon>Eukaryota</taxon>
        <taxon>Fungi</taxon>
        <taxon>Fungi incertae sedis</taxon>
        <taxon>Mucoromycota</taxon>
        <taxon>Mucoromycotina</taxon>
        <taxon>Mucoromycetes</taxon>
        <taxon>Mucorales</taxon>
        <taxon>Mucorineae</taxon>
        <taxon>Mucoraceae</taxon>
        <taxon>Apophysomyces</taxon>
    </lineage>
</organism>
<evidence type="ECO:0000256" key="4">
    <source>
        <dbReference type="SAM" id="SignalP"/>
    </source>
</evidence>
<keyword evidence="3" id="KW-0012">Acyltransferase</keyword>
<proteinExistence type="inferred from homology"/>
<keyword evidence="2" id="KW-0808">Transferase</keyword>
<dbReference type="GO" id="GO:0005783">
    <property type="term" value="C:endoplasmic reticulum"/>
    <property type="evidence" value="ECO:0007669"/>
    <property type="project" value="TreeGrafter"/>
</dbReference>
<feature type="signal peptide" evidence="4">
    <location>
        <begin position="1"/>
        <end position="23"/>
    </location>
</feature>
<sequence>MRMWSENLVALVQFFAPSNLVLTFDESCSCAARTDGVKVLNDVEELLSRNEKGEISGLSFPDRIIVTANHQIYADWVYIWCIAYLAGAHGAGMQFFDFVFLKRKLALDKENILNNLTRSKKSGNPLWLILFPEGTGCTRKKSQEYAAKNNIKDNRFTLLPRSTGLRLCTLALDDSVEWLYDFTIGYSGIHADVNPEDVYTISKIFFLGQNPKKIHVHIRRYRVADIPKDAEAFAQWVHQRWVEKDAFMSQFYKEGRFISPDNEQERMAYNSRTFEIPIKLNSSLLELAQPYVFLLSYIPLMKMVQTLFHSLSSR</sequence>
<dbReference type="GO" id="GO:0016746">
    <property type="term" value="F:acyltransferase activity"/>
    <property type="evidence" value="ECO:0007669"/>
    <property type="project" value="UniProtKB-KW"/>
</dbReference>
<dbReference type="PANTHER" id="PTHR10983:SF16">
    <property type="entry name" value="LYSOCARDIOLIPIN ACYLTRANSFERASE 1"/>
    <property type="match status" value="1"/>
</dbReference>
<dbReference type="Pfam" id="PF16076">
    <property type="entry name" value="Acyltransf_C"/>
    <property type="match status" value="1"/>
</dbReference>
<dbReference type="GO" id="GO:0036149">
    <property type="term" value="P:phosphatidylinositol acyl-chain remodeling"/>
    <property type="evidence" value="ECO:0007669"/>
    <property type="project" value="TreeGrafter"/>
</dbReference>
<feature type="domain" description="Phospholipid/glycerol acyltransferase" evidence="5">
    <location>
        <begin position="64"/>
        <end position="166"/>
    </location>
</feature>
<evidence type="ECO:0000259" key="5">
    <source>
        <dbReference type="SMART" id="SM00563"/>
    </source>
</evidence>
<evidence type="ECO:0000313" key="7">
    <source>
        <dbReference type="Proteomes" id="UP000605846"/>
    </source>
</evidence>
<accession>A0A8H7BUK0</accession>
<dbReference type="SUPFAM" id="SSF69593">
    <property type="entry name" value="Glycerol-3-phosphate (1)-acyltransferase"/>
    <property type="match status" value="1"/>
</dbReference>
<dbReference type="EMBL" id="JABAYA010000114">
    <property type="protein sequence ID" value="KAF7724649.1"/>
    <property type="molecule type" value="Genomic_DNA"/>
</dbReference>
<dbReference type="Pfam" id="PF01553">
    <property type="entry name" value="Acyltransferase"/>
    <property type="match status" value="1"/>
</dbReference>
<dbReference type="InterPro" id="IPR002123">
    <property type="entry name" value="Plipid/glycerol_acylTrfase"/>
</dbReference>
<dbReference type="Proteomes" id="UP000605846">
    <property type="component" value="Unassembled WGS sequence"/>
</dbReference>